<dbReference type="EMBL" id="CP026652">
    <property type="protein sequence ID" value="AVH54521.1"/>
    <property type="molecule type" value="Genomic_DNA"/>
</dbReference>
<gene>
    <name evidence="1" type="ORF">C4B68_00220</name>
</gene>
<accession>A0ABM6SIN8</accession>
<sequence>MRLADTTVFARPYRTMTIVGNDQPVDISWPASTRVIMAWLECAALTSALRILLPRTGQERVRVASAPISGAEGFAIYGAVQPGSTDR</sequence>
<dbReference type="Proteomes" id="UP000238413">
    <property type="component" value="Chromosome"/>
</dbReference>
<organism evidence="1 2">
    <name type="scientific">Streptomyces dengpaensis</name>
    <dbReference type="NCBI Taxonomy" id="2049881"/>
    <lineage>
        <taxon>Bacteria</taxon>
        <taxon>Bacillati</taxon>
        <taxon>Actinomycetota</taxon>
        <taxon>Actinomycetes</taxon>
        <taxon>Kitasatosporales</taxon>
        <taxon>Streptomycetaceae</taxon>
        <taxon>Streptomyces</taxon>
    </lineage>
</organism>
<keyword evidence="2" id="KW-1185">Reference proteome</keyword>
<protein>
    <submittedName>
        <fullName evidence="1">Uncharacterized protein</fullName>
    </submittedName>
</protein>
<reference evidence="1 2" key="1">
    <citation type="submission" date="2018-02" db="EMBL/GenBank/DDBJ databases">
        <title>Complete genome sequence of Streptomyces dengpaensis, the producer of angucyclines.</title>
        <authorList>
            <person name="Yumei L."/>
        </authorList>
    </citation>
    <scope>NUCLEOTIDE SEQUENCE [LARGE SCALE GENOMIC DNA]</scope>
    <source>
        <strain evidence="1 2">XZHG99</strain>
    </source>
</reference>
<evidence type="ECO:0000313" key="1">
    <source>
        <dbReference type="EMBL" id="AVH54521.1"/>
    </source>
</evidence>
<proteinExistence type="predicted"/>
<evidence type="ECO:0000313" key="2">
    <source>
        <dbReference type="Proteomes" id="UP000238413"/>
    </source>
</evidence>
<name>A0ABM6SIN8_9ACTN</name>